<organism evidence="4 5">
    <name type="scientific">Stratiformator vulcanicus</name>
    <dbReference type="NCBI Taxonomy" id="2527980"/>
    <lineage>
        <taxon>Bacteria</taxon>
        <taxon>Pseudomonadati</taxon>
        <taxon>Planctomycetota</taxon>
        <taxon>Planctomycetia</taxon>
        <taxon>Planctomycetales</taxon>
        <taxon>Planctomycetaceae</taxon>
        <taxon>Stratiformator</taxon>
    </lineage>
</organism>
<dbReference type="SMART" id="SM00382">
    <property type="entry name" value="AAA"/>
    <property type="match status" value="1"/>
</dbReference>
<dbReference type="AlphaFoldDB" id="A0A517R3W3"/>
<dbReference type="InterPro" id="IPR003593">
    <property type="entry name" value="AAA+_ATPase"/>
</dbReference>
<sequence>MPSASTVKQHAFALTLPHRTHMIPSSDAITISDLEHHYGELRALAGVSFDVRPGEIFGLLGPNGGGKTTLFRILSTLLPVQKGRASIGGFDVATQPGRVRALVGVTFQSPSLDGKLTVRENLKHQGHLYGLRGKMLQERIEHATNRLQLSDRLHDRADSLSGGLKRRVEIAKGLLHNPDVLLLDEPSTGLDPGARHDLWRFLGDLRGDGRMTVLVTTHLMEEAERCDRLGILNRGELVACDTPDALRASIGGDCLTIRSGEPEVLAERVRDRFQVDVGRLGDQLRIESQDGHELLRDLVAEFSPQVEAVTLGKPTLEDVFIARTGHQFWEEESP</sequence>
<dbReference type="Gene3D" id="3.40.50.300">
    <property type="entry name" value="P-loop containing nucleotide triphosphate hydrolases"/>
    <property type="match status" value="1"/>
</dbReference>
<dbReference type="PROSITE" id="PS50893">
    <property type="entry name" value="ABC_TRANSPORTER_2"/>
    <property type="match status" value="1"/>
</dbReference>
<dbReference type="Proteomes" id="UP000317318">
    <property type="component" value="Chromosome"/>
</dbReference>
<dbReference type="EMBL" id="CP036268">
    <property type="protein sequence ID" value="QDT38564.1"/>
    <property type="molecule type" value="Genomic_DNA"/>
</dbReference>
<keyword evidence="2 4" id="KW-0067">ATP-binding</keyword>
<evidence type="ECO:0000313" key="4">
    <source>
        <dbReference type="EMBL" id="QDT38564.1"/>
    </source>
</evidence>
<reference evidence="4 5" key="1">
    <citation type="submission" date="2019-02" db="EMBL/GenBank/DDBJ databases">
        <title>Deep-cultivation of Planctomycetes and their phenomic and genomic characterization uncovers novel biology.</title>
        <authorList>
            <person name="Wiegand S."/>
            <person name="Jogler M."/>
            <person name="Boedeker C."/>
            <person name="Pinto D."/>
            <person name="Vollmers J."/>
            <person name="Rivas-Marin E."/>
            <person name="Kohn T."/>
            <person name="Peeters S.H."/>
            <person name="Heuer A."/>
            <person name="Rast P."/>
            <person name="Oberbeckmann S."/>
            <person name="Bunk B."/>
            <person name="Jeske O."/>
            <person name="Meyerdierks A."/>
            <person name="Storesund J.E."/>
            <person name="Kallscheuer N."/>
            <person name="Luecker S."/>
            <person name="Lage O.M."/>
            <person name="Pohl T."/>
            <person name="Merkel B.J."/>
            <person name="Hornburger P."/>
            <person name="Mueller R.-W."/>
            <person name="Bruemmer F."/>
            <person name="Labrenz M."/>
            <person name="Spormann A.M."/>
            <person name="Op den Camp H."/>
            <person name="Overmann J."/>
            <person name="Amann R."/>
            <person name="Jetten M.S.M."/>
            <person name="Mascher T."/>
            <person name="Medema M.H."/>
            <person name="Devos D.P."/>
            <person name="Kaster A.-K."/>
            <person name="Ovreas L."/>
            <person name="Rohde M."/>
            <person name="Galperin M.Y."/>
            <person name="Jogler C."/>
        </authorList>
    </citation>
    <scope>NUCLEOTIDE SEQUENCE [LARGE SCALE GENOMIC DNA]</scope>
    <source>
        <strain evidence="4 5">Pan189</strain>
    </source>
</reference>
<dbReference type="GO" id="GO:0016887">
    <property type="term" value="F:ATP hydrolysis activity"/>
    <property type="evidence" value="ECO:0007669"/>
    <property type="project" value="InterPro"/>
</dbReference>
<proteinExistence type="predicted"/>
<dbReference type="PANTHER" id="PTHR43582:SF5">
    <property type="entry name" value="ABC TRANSPORTER"/>
    <property type="match status" value="1"/>
</dbReference>
<evidence type="ECO:0000313" key="5">
    <source>
        <dbReference type="Proteomes" id="UP000317318"/>
    </source>
</evidence>
<keyword evidence="5" id="KW-1185">Reference proteome</keyword>
<evidence type="ECO:0000256" key="1">
    <source>
        <dbReference type="ARBA" id="ARBA00022741"/>
    </source>
</evidence>
<dbReference type="PANTHER" id="PTHR43582">
    <property type="entry name" value="LINEARMYCIN RESISTANCE ATP-BINDING PROTEIN LNRL"/>
    <property type="match status" value="1"/>
</dbReference>
<protein>
    <submittedName>
        <fullName evidence="4">Putative ABC transporter ATP-binding protein YbhF</fullName>
    </submittedName>
</protein>
<dbReference type="SUPFAM" id="SSF52540">
    <property type="entry name" value="P-loop containing nucleoside triphosphate hydrolases"/>
    <property type="match status" value="1"/>
</dbReference>
<name>A0A517R3W3_9PLAN</name>
<accession>A0A517R3W3</accession>
<dbReference type="InterPro" id="IPR003439">
    <property type="entry name" value="ABC_transporter-like_ATP-bd"/>
</dbReference>
<dbReference type="Pfam" id="PF00005">
    <property type="entry name" value="ABC_tran"/>
    <property type="match status" value="1"/>
</dbReference>
<dbReference type="GO" id="GO:0005524">
    <property type="term" value="F:ATP binding"/>
    <property type="evidence" value="ECO:0007669"/>
    <property type="project" value="UniProtKB-KW"/>
</dbReference>
<dbReference type="InterPro" id="IPR027417">
    <property type="entry name" value="P-loop_NTPase"/>
</dbReference>
<feature type="domain" description="ABC transporter" evidence="3">
    <location>
        <begin position="29"/>
        <end position="259"/>
    </location>
</feature>
<dbReference type="KEGG" id="svp:Pan189_29590"/>
<evidence type="ECO:0000259" key="3">
    <source>
        <dbReference type="PROSITE" id="PS50893"/>
    </source>
</evidence>
<evidence type="ECO:0000256" key="2">
    <source>
        <dbReference type="ARBA" id="ARBA00022840"/>
    </source>
</evidence>
<keyword evidence="1" id="KW-0547">Nucleotide-binding</keyword>
<gene>
    <name evidence="4" type="primary">ybhF_3</name>
    <name evidence="4" type="ORF">Pan189_29590</name>
</gene>